<dbReference type="InterPro" id="IPR045276">
    <property type="entry name" value="YbiO_bact"/>
</dbReference>
<dbReference type="EMBL" id="JACCBN010000001">
    <property type="protein sequence ID" value="NYD33908.1"/>
    <property type="molecule type" value="Genomic_DNA"/>
</dbReference>
<evidence type="ECO:0000259" key="9">
    <source>
        <dbReference type="Pfam" id="PF00924"/>
    </source>
</evidence>
<dbReference type="InterPro" id="IPR010920">
    <property type="entry name" value="LSM_dom_sf"/>
</dbReference>
<dbReference type="InterPro" id="IPR023408">
    <property type="entry name" value="MscS_beta-dom_sf"/>
</dbReference>
<protein>
    <submittedName>
        <fullName evidence="12">Small conductance mechanosensitive channel</fullName>
    </submittedName>
</protein>
<dbReference type="RefSeq" id="WP_343053553.1">
    <property type="nucleotide sequence ID" value="NZ_BAABHP010000012.1"/>
</dbReference>
<sequence length="356" mass="37220">MLFFSGMVDQTPTPTPSPGTGSSVVPDVPVDAPSCASDVGSLCARVFQYTHASWLSRSADAIVSHAVTTIVIIVVAVVLRSALHRAIRRIVDGASSGRVPRLLRPLRDRAAASLRESAPQMIERRSQRAQAIGSVLRSFVTLVIYGVAFTLILGEFGVNLAPIIASAGILGVAIGFGAQNLVRDFLSGIFMMLEDQYGVGDVVDLGEAIGTVEAVGLRVTTLRDIAGTVWYVRNGEVLRVGNSSQGYSVAVVDIPVGHSADVDDTSELAQRAATEECTEPAIASKVLAPPEMLGVQSVTAEGILLRLTVRTRPGEQWAVQRAVAGAVKSAFDDAGVPAPTPFGGATATRAHGSARP</sequence>
<keyword evidence="6 8" id="KW-0472">Membrane</keyword>
<feature type="domain" description="Mechanosensitive ion channel MscS C-terminal" evidence="10">
    <location>
        <begin position="251"/>
        <end position="336"/>
    </location>
</feature>
<feature type="domain" description="Mechanosensitive ion channel transmembrane helices 2/3" evidence="11">
    <location>
        <begin position="140"/>
        <end position="179"/>
    </location>
</feature>
<dbReference type="AlphaFoldDB" id="A0A7Y9J3C3"/>
<gene>
    <name evidence="12" type="ORF">BJ983_000010</name>
</gene>
<comment type="subcellular location">
    <subcellularLocation>
        <location evidence="1">Cell membrane</location>
        <topology evidence="1">Multi-pass membrane protein</topology>
    </subcellularLocation>
</comment>
<comment type="caution">
    <text evidence="12">The sequence shown here is derived from an EMBL/GenBank/DDBJ whole genome shotgun (WGS) entry which is preliminary data.</text>
</comment>
<accession>A0A7Y9J3C3</accession>
<dbReference type="Pfam" id="PF21088">
    <property type="entry name" value="MS_channel_1st"/>
    <property type="match status" value="1"/>
</dbReference>
<dbReference type="Gene3D" id="1.10.287.1260">
    <property type="match status" value="1"/>
</dbReference>
<evidence type="ECO:0000256" key="4">
    <source>
        <dbReference type="ARBA" id="ARBA00022692"/>
    </source>
</evidence>
<evidence type="ECO:0000259" key="10">
    <source>
        <dbReference type="Pfam" id="PF21082"/>
    </source>
</evidence>
<reference evidence="12 13" key="1">
    <citation type="submission" date="2020-07" db="EMBL/GenBank/DDBJ databases">
        <title>Sequencing the genomes of 1000 actinobacteria strains.</title>
        <authorList>
            <person name="Klenk H.-P."/>
        </authorList>
    </citation>
    <scope>NUCLEOTIDE SEQUENCE [LARGE SCALE GENOMIC DNA]</scope>
    <source>
        <strain evidence="12 13">DSM 45772</strain>
    </source>
</reference>
<dbReference type="InterPro" id="IPR011066">
    <property type="entry name" value="MscS_channel_C_sf"/>
</dbReference>
<keyword evidence="4 8" id="KW-0812">Transmembrane</keyword>
<feature type="transmembrane region" description="Helical" evidence="8">
    <location>
        <begin position="134"/>
        <end position="154"/>
    </location>
</feature>
<keyword evidence="5 8" id="KW-1133">Transmembrane helix</keyword>
<name>A0A7Y9J3C3_9PSEU</name>
<evidence type="ECO:0000256" key="1">
    <source>
        <dbReference type="ARBA" id="ARBA00004651"/>
    </source>
</evidence>
<dbReference type="Gene3D" id="2.30.30.60">
    <property type="match status" value="1"/>
</dbReference>
<dbReference type="FunFam" id="1.10.287.1260:FF:000005">
    <property type="entry name" value="Mechanosensitive ion channel family protein"/>
    <property type="match status" value="1"/>
</dbReference>
<comment type="similarity">
    <text evidence="2">Belongs to the MscS (TC 1.A.23) family.</text>
</comment>
<dbReference type="PANTHER" id="PTHR30460:SF0">
    <property type="entry name" value="MODERATE CONDUCTANCE MECHANOSENSITIVE CHANNEL YBIO"/>
    <property type="match status" value="1"/>
</dbReference>
<evidence type="ECO:0000256" key="8">
    <source>
        <dbReference type="SAM" id="Phobius"/>
    </source>
</evidence>
<evidence type="ECO:0000256" key="6">
    <source>
        <dbReference type="ARBA" id="ARBA00023136"/>
    </source>
</evidence>
<feature type="transmembrane region" description="Helical" evidence="8">
    <location>
        <begin position="61"/>
        <end position="79"/>
    </location>
</feature>
<dbReference type="GO" id="GO:0005886">
    <property type="term" value="C:plasma membrane"/>
    <property type="evidence" value="ECO:0007669"/>
    <property type="project" value="UniProtKB-SubCell"/>
</dbReference>
<feature type="domain" description="Mechanosensitive ion channel MscS" evidence="9">
    <location>
        <begin position="180"/>
        <end position="243"/>
    </location>
</feature>
<evidence type="ECO:0000256" key="5">
    <source>
        <dbReference type="ARBA" id="ARBA00022989"/>
    </source>
</evidence>
<dbReference type="InterPro" id="IPR011014">
    <property type="entry name" value="MscS_channel_TM-2"/>
</dbReference>
<dbReference type="InterPro" id="IPR049278">
    <property type="entry name" value="MS_channel_C"/>
</dbReference>
<dbReference type="GO" id="GO:0008381">
    <property type="term" value="F:mechanosensitive monoatomic ion channel activity"/>
    <property type="evidence" value="ECO:0007669"/>
    <property type="project" value="InterPro"/>
</dbReference>
<feature type="region of interest" description="Disordered" evidence="7">
    <location>
        <begin position="1"/>
        <end position="25"/>
    </location>
</feature>
<evidence type="ECO:0000313" key="12">
    <source>
        <dbReference type="EMBL" id="NYD33908.1"/>
    </source>
</evidence>
<keyword evidence="13" id="KW-1185">Reference proteome</keyword>
<dbReference type="SUPFAM" id="SSF82861">
    <property type="entry name" value="Mechanosensitive channel protein MscS (YggB), transmembrane region"/>
    <property type="match status" value="1"/>
</dbReference>
<feature type="transmembrane region" description="Helical" evidence="8">
    <location>
        <begin position="160"/>
        <end position="182"/>
    </location>
</feature>
<evidence type="ECO:0000256" key="3">
    <source>
        <dbReference type="ARBA" id="ARBA00022475"/>
    </source>
</evidence>
<dbReference type="Pfam" id="PF21082">
    <property type="entry name" value="MS_channel_3rd"/>
    <property type="match status" value="1"/>
</dbReference>
<keyword evidence="3" id="KW-1003">Cell membrane</keyword>
<dbReference type="Pfam" id="PF00924">
    <property type="entry name" value="MS_channel_2nd"/>
    <property type="match status" value="1"/>
</dbReference>
<dbReference type="PANTHER" id="PTHR30460">
    <property type="entry name" value="MODERATE CONDUCTANCE MECHANOSENSITIVE CHANNEL YBIO"/>
    <property type="match status" value="1"/>
</dbReference>
<dbReference type="InterPro" id="IPR006685">
    <property type="entry name" value="MscS_channel_2nd"/>
</dbReference>
<dbReference type="Gene3D" id="3.30.70.100">
    <property type="match status" value="1"/>
</dbReference>
<evidence type="ECO:0000313" key="13">
    <source>
        <dbReference type="Proteomes" id="UP000535890"/>
    </source>
</evidence>
<evidence type="ECO:0000259" key="11">
    <source>
        <dbReference type="Pfam" id="PF21088"/>
    </source>
</evidence>
<dbReference type="SUPFAM" id="SSF82689">
    <property type="entry name" value="Mechanosensitive channel protein MscS (YggB), C-terminal domain"/>
    <property type="match status" value="1"/>
</dbReference>
<dbReference type="FunFam" id="2.30.30.60:FF:000001">
    <property type="entry name" value="MscS Mechanosensitive ion channel"/>
    <property type="match status" value="1"/>
</dbReference>
<dbReference type="Proteomes" id="UP000535890">
    <property type="component" value="Unassembled WGS sequence"/>
</dbReference>
<evidence type="ECO:0000256" key="2">
    <source>
        <dbReference type="ARBA" id="ARBA00008017"/>
    </source>
</evidence>
<organism evidence="12 13">
    <name type="scientific">Actinomycetospora corticicola</name>
    <dbReference type="NCBI Taxonomy" id="663602"/>
    <lineage>
        <taxon>Bacteria</taxon>
        <taxon>Bacillati</taxon>
        <taxon>Actinomycetota</taxon>
        <taxon>Actinomycetes</taxon>
        <taxon>Pseudonocardiales</taxon>
        <taxon>Pseudonocardiaceae</taxon>
        <taxon>Actinomycetospora</taxon>
    </lineage>
</organism>
<dbReference type="SUPFAM" id="SSF50182">
    <property type="entry name" value="Sm-like ribonucleoproteins"/>
    <property type="match status" value="1"/>
</dbReference>
<proteinExistence type="inferred from homology"/>
<dbReference type="InterPro" id="IPR049142">
    <property type="entry name" value="MS_channel_1st"/>
</dbReference>
<evidence type="ECO:0000256" key="7">
    <source>
        <dbReference type="SAM" id="MobiDB-lite"/>
    </source>
</evidence>